<keyword evidence="4" id="KW-1185">Reference proteome</keyword>
<feature type="region of interest" description="Disordered" evidence="1">
    <location>
        <begin position="140"/>
        <end position="223"/>
    </location>
</feature>
<dbReference type="Proteomes" id="UP000289738">
    <property type="component" value="Chromosome B06"/>
</dbReference>
<evidence type="ECO:0000313" key="4">
    <source>
        <dbReference type="Proteomes" id="UP000289738"/>
    </source>
</evidence>
<feature type="transmembrane region" description="Helical" evidence="2">
    <location>
        <begin position="297"/>
        <end position="314"/>
    </location>
</feature>
<organism evidence="3 4">
    <name type="scientific">Arachis hypogaea</name>
    <name type="common">Peanut</name>
    <dbReference type="NCBI Taxonomy" id="3818"/>
    <lineage>
        <taxon>Eukaryota</taxon>
        <taxon>Viridiplantae</taxon>
        <taxon>Streptophyta</taxon>
        <taxon>Embryophyta</taxon>
        <taxon>Tracheophyta</taxon>
        <taxon>Spermatophyta</taxon>
        <taxon>Magnoliopsida</taxon>
        <taxon>eudicotyledons</taxon>
        <taxon>Gunneridae</taxon>
        <taxon>Pentapetalae</taxon>
        <taxon>rosids</taxon>
        <taxon>fabids</taxon>
        <taxon>Fabales</taxon>
        <taxon>Fabaceae</taxon>
        <taxon>Papilionoideae</taxon>
        <taxon>50 kb inversion clade</taxon>
        <taxon>dalbergioids sensu lato</taxon>
        <taxon>Dalbergieae</taxon>
        <taxon>Pterocarpus clade</taxon>
        <taxon>Arachis</taxon>
    </lineage>
</organism>
<accession>A0A444YIG8</accession>
<evidence type="ECO:0000256" key="2">
    <source>
        <dbReference type="SAM" id="Phobius"/>
    </source>
</evidence>
<keyword evidence="2" id="KW-0472">Membrane</keyword>
<keyword evidence="2" id="KW-0812">Transmembrane</keyword>
<comment type="caution">
    <text evidence="3">The sequence shown here is derived from an EMBL/GenBank/DDBJ whole genome shotgun (WGS) entry which is preliminary data.</text>
</comment>
<feature type="compositionally biased region" description="Acidic residues" evidence="1">
    <location>
        <begin position="187"/>
        <end position="211"/>
    </location>
</feature>
<dbReference type="STRING" id="3818.A0A444YIG8"/>
<evidence type="ECO:0000256" key="1">
    <source>
        <dbReference type="SAM" id="MobiDB-lite"/>
    </source>
</evidence>
<keyword evidence="2" id="KW-1133">Transmembrane helix</keyword>
<gene>
    <name evidence="3" type="ORF">Ahy_B06g080600</name>
</gene>
<evidence type="ECO:0000313" key="3">
    <source>
        <dbReference type="EMBL" id="RYR01736.1"/>
    </source>
</evidence>
<sequence>MGEARANLTNNNSNEGKKKINPLGSIILTLGGGGGVAGLVVIGGALAVAGFMAVTSFARNKSNAEAKGMVTHDHHEDECGYKSAEDHKTACFTSNKSMNLHQVTPSEIMTIVEEKSDHKLNNEEENQTCFHQQEIAFSDCSHPESASSSNDTGVAEDCTMSLFNSPNDGHSHGLKSTETESDKDSDINEGEDDDDDDDGVLGSDEEEEEEESSKATGCTSFDYNDEPVWPAELIPEEDFKGENYCHGQVCSDCDGDASDYAENERAMKLSNDVTFKGTAKANLCLELNEEPSVLKNWIVPTILLALFFIVLFLTRQESIFVLDEAESVV</sequence>
<protein>
    <recommendedName>
        <fullName evidence="5">Transmembrane protein</fullName>
    </recommendedName>
</protein>
<dbReference type="OrthoDB" id="1430128at2759"/>
<dbReference type="AlphaFoldDB" id="A0A444YIG8"/>
<reference evidence="3 4" key="1">
    <citation type="submission" date="2019-01" db="EMBL/GenBank/DDBJ databases">
        <title>Sequencing of cultivated peanut Arachis hypogaea provides insights into genome evolution and oil improvement.</title>
        <authorList>
            <person name="Chen X."/>
        </authorList>
    </citation>
    <scope>NUCLEOTIDE SEQUENCE [LARGE SCALE GENOMIC DNA]</scope>
    <source>
        <strain evidence="4">cv. Fuhuasheng</strain>
        <tissue evidence="3">Leaves</tissue>
    </source>
</reference>
<evidence type="ECO:0008006" key="5">
    <source>
        <dbReference type="Google" id="ProtNLM"/>
    </source>
</evidence>
<proteinExistence type="predicted"/>
<name>A0A444YIG8_ARAHY</name>
<dbReference type="EMBL" id="SDMP01000016">
    <property type="protein sequence ID" value="RYR01736.1"/>
    <property type="molecule type" value="Genomic_DNA"/>
</dbReference>
<feature type="transmembrane region" description="Helical" evidence="2">
    <location>
        <begin position="26"/>
        <end position="54"/>
    </location>
</feature>
<feature type="compositionally biased region" description="Basic and acidic residues" evidence="1">
    <location>
        <begin position="169"/>
        <end position="186"/>
    </location>
</feature>